<dbReference type="GO" id="GO:0006302">
    <property type="term" value="P:double-strand break repair"/>
    <property type="evidence" value="ECO:0007669"/>
    <property type="project" value="TreeGrafter"/>
</dbReference>
<feature type="domain" description="DNA-directed DNA polymerase family A palm" evidence="2">
    <location>
        <begin position="308"/>
        <end position="482"/>
    </location>
</feature>
<dbReference type="GO" id="GO:0003887">
    <property type="term" value="F:DNA-directed DNA polymerase activity"/>
    <property type="evidence" value="ECO:0007669"/>
    <property type="project" value="InterPro"/>
</dbReference>
<dbReference type="GO" id="GO:0006261">
    <property type="term" value="P:DNA-templated DNA replication"/>
    <property type="evidence" value="ECO:0007669"/>
    <property type="project" value="InterPro"/>
</dbReference>
<protein>
    <recommendedName>
        <fullName evidence="2">DNA-directed DNA polymerase family A palm domain-containing protein</fullName>
    </recommendedName>
</protein>
<feature type="non-terminal residue" evidence="3">
    <location>
        <position position="496"/>
    </location>
</feature>
<sequence>MNIEDLFHPDVVSPNTWGLYNGVDACVPFGIWETLQADMKTQGYLETYAMTEACFPAAVFMCEHGIKVDLEALEDTKREVRAEIERLETELRYMLGFNLNTESPKQCINYFYGIKGISPYINRKTGKPTTDDKAMARIARKGYPEAKLVQQIRGLKKLNGTYLEIEFDPDNYLRCNINLRGAWSGRWSTSKTIFQTGMNMQNLPPQFKKFLVADEGHMFLEFDLRHAEWVATAYIANDPRMIDVVESGLDPHIATGMLISGAPEELVRLDNEVVGHASDPIEIEGLRRGSATLRNCFDRYYFPRSMSIRQCGKKSNHGLNYDMRYRRFALEAEIMEKEAEPIYDGYHKAYPNLKVYYGRTETQIRKDRTLVNCFGRRRRFLGPICQELFMAAISFLPQSSVVDIINKGAVVAVYNDDSDLMKPFRQLMQNHDSTQNQYPVDCWSDMARVVHRVVEHLNIPLTYNEHTFTIPVDLKVGRNWGEYGKDNLGGMQEIPV</sequence>
<dbReference type="AlphaFoldDB" id="A0A0F9DQW2"/>
<evidence type="ECO:0000256" key="1">
    <source>
        <dbReference type="ARBA" id="ARBA00022705"/>
    </source>
</evidence>
<dbReference type="GO" id="GO:0003677">
    <property type="term" value="F:DNA binding"/>
    <property type="evidence" value="ECO:0007669"/>
    <property type="project" value="InterPro"/>
</dbReference>
<dbReference type="InterPro" id="IPR001098">
    <property type="entry name" value="DNA-dir_DNA_pol_A_palm_dom"/>
</dbReference>
<dbReference type="PANTHER" id="PTHR10133">
    <property type="entry name" value="DNA POLYMERASE I"/>
    <property type="match status" value="1"/>
</dbReference>
<dbReference type="SUPFAM" id="SSF56672">
    <property type="entry name" value="DNA/RNA polymerases"/>
    <property type="match status" value="1"/>
</dbReference>
<reference evidence="3" key="1">
    <citation type="journal article" date="2015" name="Nature">
        <title>Complex archaea that bridge the gap between prokaryotes and eukaryotes.</title>
        <authorList>
            <person name="Spang A."/>
            <person name="Saw J.H."/>
            <person name="Jorgensen S.L."/>
            <person name="Zaremba-Niedzwiedzka K."/>
            <person name="Martijn J."/>
            <person name="Lind A.E."/>
            <person name="van Eijk R."/>
            <person name="Schleper C."/>
            <person name="Guy L."/>
            <person name="Ettema T.J."/>
        </authorList>
    </citation>
    <scope>NUCLEOTIDE SEQUENCE</scope>
</reference>
<dbReference type="InterPro" id="IPR002298">
    <property type="entry name" value="DNA_polymerase_A"/>
</dbReference>
<comment type="caution">
    <text evidence="3">The sequence shown here is derived from an EMBL/GenBank/DDBJ whole genome shotgun (WGS) entry which is preliminary data.</text>
</comment>
<organism evidence="3">
    <name type="scientific">marine sediment metagenome</name>
    <dbReference type="NCBI Taxonomy" id="412755"/>
    <lineage>
        <taxon>unclassified sequences</taxon>
        <taxon>metagenomes</taxon>
        <taxon>ecological metagenomes</taxon>
    </lineage>
</organism>
<evidence type="ECO:0000259" key="2">
    <source>
        <dbReference type="Pfam" id="PF00476"/>
    </source>
</evidence>
<dbReference type="Gene3D" id="1.20.1060.10">
    <property type="entry name" value="Taq DNA Polymerase, Chain T, domain 4"/>
    <property type="match status" value="1"/>
</dbReference>
<dbReference type="EMBL" id="LAZR01027945">
    <property type="protein sequence ID" value="KKL64109.1"/>
    <property type="molecule type" value="Genomic_DNA"/>
</dbReference>
<gene>
    <name evidence="3" type="ORF">LCGC14_2168320</name>
</gene>
<dbReference type="InterPro" id="IPR043502">
    <property type="entry name" value="DNA/RNA_pol_sf"/>
</dbReference>
<proteinExistence type="predicted"/>
<dbReference type="Gene3D" id="3.30.70.370">
    <property type="match status" value="1"/>
</dbReference>
<dbReference type="Pfam" id="PF00476">
    <property type="entry name" value="DNA_pol_A"/>
    <property type="match status" value="2"/>
</dbReference>
<keyword evidence="1" id="KW-0235">DNA replication</keyword>
<dbReference type="Gene3D" id="1.10.150.20">
    <property type="entry name" value="5' to 3' exonuclease, C-terminal subdomain"/>
    <property type="match status" value="1"/>
</dbReference>
<dbReference type="PANTHER" id="PTHR10133:SF27">
    <property type="entry name" value="DNA POLYMERASE NU"/>
    <property type="match status" value="1"/>
</dbReference>
<name>A0A0F9DQW2_9ZZZZ</name>
<evidence type="ECO:0000313" key="3">
    <source>
        <dbReference type="EMBL" id="KKL64109.1"/>
    </source>
</evidence>
<accession>A0A0F9DQW2</accession>
<feature type="domain" description="DNA-directed DNA polymerase family A palm" evidence="2">
    <location>
        <begin position="71"/>
        <end position="267"/>
    </location>
</feature>